<organism evidence="4 5">
    <name type="scientific">Nocardioides aquiterrae</name>
    <dbReference type="NCBI Taxonomy" id="203799"/>
    <lineage>
        <taxon>Bacteria</taxon>
        <taxon>Bacillati</taxon>
        <taxon>Actinomycetota</taxon>
        <taxon>Actinomycetes</taxon>
        <taxon>Propionibacteriales</taxon>
        <taxon>Nocardioidaceae</taxon>
        <taxon>Nocardioides</taxon>
    </lineage>
</organism>
<evidence type="ECO:0000256" key="1">
    <source>
        <dbReference type="SAM" id="MobiDB-lite"/>
    </source>
</evidence>
<feature type="chain" id="PRO_5047004334" description="Transglycosylase SLT domain-containing protein" evidence="2">
    <location>
        <begin position="24"/>
        <end position="443"/>
    </location>
</feature>
<reference evidence="5" key="1">
    <citation type="journal article" date="2019" name="Int. J. Syst. Evol. Microbiol.">
        <title>The Global Catalogue of Microorganisms (GCM) 10K type strain sequencing project: providing services to taxonomists for standard genome sequencing and annotation.</title>
        <authorList>
            <consortium name="The Broad Institute Genomics Platform"/>
            <consortium name="The Broad Institute Genome Sequencing Center for Infectious Disease"/>
            <person name="Wu L."/>
            <person name="Ma J."/>
        </authorList>
    </citation>
    <scope>NUCLEOTIDE SEQUENCE [LARGE SCALE GENOMIC DNA]</scope>
    <source>
        <strain evidence="5">JCM 11813</strain>
    </source>
</reference>
<dbReference type="InterPro" id="IPR023346">
    <property type="entry name" value="Lysozyme-like_dom_sf"/>
</dbReference>
<evidence type="ECO:0000259" key="3">
    <source>
        <dbReference type="Pfam" id="PF13406"/>
    </source>
</evidence>
<feature type="compositionally biased region" description="Basic and acidic residues" evidence="1">
    <location>
        <begin position="271"/>
        <end position="284"/>
    </location>
</feature>
<protein>
    <recommendedName>
        <fullName evidence="3">Transglycosylase SLT domain-containing protein</fullName>
    </recommendedName>
</protein>
<feature type="compositionally biased region" description="Pro residues" evidence="1">
    <location>
        <begin position="313"/>
        <end position="343"/>
    </location>
</feature>
<evidence type="ECO:0000313" key="4">
    <source>
        <dbReference type="EMBL" id="GAA1147631.1"/>
    </source>
</evidence>
<dbReference type="InterPro" id="IPR031304">
    <property type="entry name" value="SLT_2"/>
</dbReference>
<proteinExistence type="predicted"/>
<dbReference type="EMBL" id="BAAAJE010000014">
    <property type="protein sequence ID" value="GAA1147631.1"/>
    <property type="molecule type" value="Genomic_DNA"/>
</dbReference>
<accession>A0ABP4F1Z2</accession>
<name>A0ABP4F1Z2_9ACTN</name>
<feature type="signal peptide" evidence="2">
    <location>
        <begin position="1"/>
        <end position="23"/>
    </location>
</feature>
<keyword evidence="2" id="KW-0732">Signal</keyword>
<dbReference type="Gene3D" id="1.10.530.10">
    <property type="match status" value="1"/>
</dbReference>
<gene>
    <name evidence="4" type="ORF">GCM10009606_28060</name>
</gene>
<sequence length="443" mass="45582">MVTVRPVRLALTATLTIASVAVAVHSWTSPAPVQHVGAGPIDTLVTTADPSLPATSGGRVAVVRDVAPVSAARTGDIPVTAMLAYQRAATVVGKVDRTCGLSWTLLAAIGGVESDHGRDGGAVLGSDGVSKPLIRGVALDGHGKVAKVADTDAGRLDGDRRWDHAVGPMQFLPSTWTSVGVDADGDGKRSADDLDDAALGAAVFLCSAPGSLDTRSGVRTALHRYNPSAAYVARVMALEHEYRTGDYALPALPQDGPVLVRAEAPLPTVEQQEHPGRQPGHEQQHQQPTGHPEGAQTGMGGDHQQPGGSPGHLPDPTPTPDPAPTPDPTPTPTPTPDPTPEPGAPTELTGILQACGTEEEPAWCVADAEQETVLDVGDEDYLAADALADFDADGTVETNADELAGLADTEVTVTVALTDDAPAVLLAIGDDEYVADEDTEAPR</sequence>
<dbReference type="CDD" id="cd13399">
    <property type="entry name" value="Slt35-like"/>
    <property type="match status" value="1"/>
</dbReference>
<feature type="domain" description="Transglycosylase SLT" evidence="3">
    <location>
        <begin position="162"/>
        <end position="205"/>
    </location>
</feature>
<evidence type="ECO:0000256" key="2">
    <source>
        <dbReference type="SAM" id="SignalP"/>
    </source>
</evidence>
<evidence type="ECO:0000313" key="5">
    <source>
        <dbReference type="Proteomes" id="UP001499979"/>
    </source>
</evidence>
<dbReference type="InterPro" id="IPR043426">
    <property type="entry name" value="MltB-like"/>
</dbReference>
<dbReference type="SUPFAM" id="SSF53955">
    <property type="entry name" value="Lysozyme-like"/>
    <property type="match status" value="1"/>
</dbReference>
<dbReference type="PANTHER" id="PTHR30163:SF8">
    <property type="entry name" value="LYTIC MUREIN TRANSGLYCOSYLASE"/>
    <property type="match status" value="1"/>
</dbReference>
<feature type="region of interest" description="Disordered" evidence="1">
    <location>
        <begin position="269"/>
        <end position="348"/>
    </location>
</feature>
<dbReference type="Pfam" id="PF13406">
    <property type="entry name" value="SLT_2"/>
    <property type="match status" value="1"/>
</dbReference>
<keyword evidence="5" id="KW-1185">Reference proteome</keyword>
<comment type="caution">
    <text evidence="4">The sequence shown here is derived from an EMBL/GenBank/DDBJ whole genome shotgun (WGS) entry which is preliminary data.</text>
</comment>
<dbReference type="Proteomes" id="UP001499979">
    <property type="component" value="Unassembled WGS sequence"/>
</dbReference>
<dbReference type="PANTHER" id="PTHR30163">
    <property type="entry name" value="MEMBRANE-BOUND LYTIC MUREIN TRANSGLYCOSYLASE B"/>
    <property type="match status" value="1"/>
</dbReference>